<sequence>MAANSRTLEIKVISAENLQLDRKPIKKNASVTVRTDTNSQFRTTGMDTEGGAYPRWNETLVLDLATHSKSITVEVQCKTSSSVRTIGTATIPASDFVGGYVPEGYLHFLSYRLRDHKGERNGIINISVSMEAQKMYAYASSTTWSNSTMGFPATGNKSFGSGVVTGVPVWYGVYQKDYCRPKSQYFVHKY</sequence>
<feature type="domain" description="C2" evidence="1">
    <location>
        <begin position="1"/>
        <end position="106"/>
    </location>
</feature>
<reference evidence="2 3" key="3">
    <citation type="submission" date="2019-11" db="EMBL/GenBank/DDBJ databases">
        <title>A de novo genome assembly of a pear dwarfing rootstock.</title>
        <authorList>
            <person name="Wang F."/>
            <person name="Wang J."/>
            <person name="Li S."/>
            <person name="Zhang Y."/>
            <person name="Fang M."/>
            <person name="Ma L."/>
            <person name="Zhao Y."/>
            <person name="Jiang S."/>
        </authorList>
    </citation>
    <scope>NUCLEOTIDE SEQUENCE [LARGE SCALE GENOMIC DNA]</scope>
    <source>
        <strain evidence="2">S2</strain>
        <tissue evidence="2">Leaf</tissue>
    </source>
</reference>
<dbReference type="AlphaFoldDB" id="A0A5N5EY15"/>
<organism evidence="2 3">
    <name type="scientific">Pyrus ussuriensis x Pyrus communis</name>
    <dbReference type="NCBI Taxonomy" id="2448454"/>
    <lineage>
        <taxon>Eukaryota</taxon>
        <taxon>Viridiplantae</taxon>
        <taxon>Streptophyta</taxon>
        <taxon>Embryophyta</taxon>
        <taxon>Tracheophyta</taxon>
        <taxon>Spermatophyta</taxon>
        <taxon>Magnoliopsida</taxon>
        <taxon>eudicotyledons</taxon>
        <taxon>Gunneridae</taxon>
        <taxon>Pentapetalae</taxon>
        <taxon>rosids</taxon>
        <taxon>fabids</taxon>
        <taxon>Rosales</taxon>
        <taxon>Rosaceae</taxon>
        <taxon>Amygdaloideae</taxon>
        <taxon>Maleae</taxon>
        <taxon>Pyrus</taxon>
    </lineage>
</organism>
<dbReference type="CDD" id="cd04051">
    <property type="entry name" value="C2_SRC2_like"/>
    <property type="match status" value="1"/>
</dbReference>
<dbReference type="SUPFAM" id="SSF49562">
    <property type="entry name" value="C2 domain (Calcium/lipid-binding domain, CaLB)"/>
    <property type="match status" value="1"/>
</dbReference>
<evidence type="ECO:0000259" key="1">
    <source>
        <dbReference type="PROSITE" id="PS50004"/>
    </source>
</evidence>
<keyword evidence="3" id="KW-1185">Reference proteome</keyword>
<evidence type="ECO:0000313" key="2">
    <source>
        <dbReference type="EMBL" id="KAB2595617.1"/>
    </source>
</evidence>
<gene>
    <name evidence="2" type="ORF">D8674_031067</name>
</gene>
<proteinExistence type="predicted"/>
<dbReference type="InterPro" id="IPR035892">
    <property type="entry name" value="C2_domain_sf"/>
</dbReference>
<dbReference type="Gene3D" id="2.60.40.150">
    <property type="entry name" value="C2 domain"/>
    <property type="match status" value="1"/>
</dbReference>
<protein>
    <submittedName>
        <fullName evidence="2">BON1-associated protein 2-like</fullName>
    </submittedName>
</protein>
<dbReference type="Proteomes" id="UP000327157">
    <property type="component" value="Chromosome 7"/>
</dbReference>
<name>A0A5N5EY15_9ROSA</name>
<dbReference type="PANTHER" id="PTHR32246:SF17">
    <property type="entry name" value="BON1-ASSOCIATED PROTEIN 2"/>
    <property type="match status" value="1"/>
</dbReference>
<evidence type="ECO:0000313" key="3">
    <source>
        <dbReference type="Proteomes" id="UP000327157"/>
    </source>
</evidence>
<dbReference type="PROSITE" id="PS50004">
    <property type="entry name" value="C2"/>
    <property type="match status" value="1"/>
</dbReference>
<reference evidence="2 3" key="1">
    <citation type="submission" date="2019-09" db="EMBL/GenBank/DDBJ databases">
        <authorList>
            <person name="Ou C."/>
        </authorList>
    </citation>
    <scope>NUCLEOTIDE SEQUENCE [LARGE SCALE GENOMIC DNA]</scope>
    <source>
        <strain evidence="2">S2</strain>
        <tissue evidence="2">Leaf</tissue>
    </source>
</reference>
<comment type="caution">
    <text evidence="2">The sequence shown here is derived from an EMBL/GenBank/DDBJ whole genome shotgun (WGS) entry which is preliminary data.</text>
</comment>
<dbReference type="Pfam" id="PF00168">
    <property type="entry name" value="C2"/>
    <property type="match status" value="1"/>
</dbReference>
<dbReference type="OrthoDB" id="884464at2759"/>
<dbReference type="InterPro" id="IPR000008">
    <property type="entry name" value="C2_dom"/>
</dbReference>
<dbReference type="PANTHER" id="PTHR32246">
    <property type="entry name" value="INGRESSION PROTEIN FIC1"/>
    <property type="match status" value="1"/>
</dbReference>
<dbReference type="InterPro" id="IPR044750">
    <property type="entry name" value="C2_SRC2/BAP"/>
</dbReference>
<dbReference type="SMART" id="SM00239">
    <property type="entry name" value="C2"/>
    <property type="match status" value="1"/>
</dbReference>
<dbReference type="GO" id="GO:0006952">
    <property type="term" value="P:defense response"/>
    <property type="evidence" value="ECO:0007669"/>
    <property type="project" value="InterPro"/>
</dbReference>
<reference evidence="3" key="2">
    <citation type="submission" date="2019-10" db="EMBL/GenBank/DDBJ databases">
        <title>A de novo genome assembly of a pear dwarfing rootstock.</title>
        <authorList>
            <person name="Wang F."/>
            <person name="Wang J."/>
            <person name="Li S."/>
            <person name="Zhang Y."/>
            <person name="Fang M."/>
            <person name="Ma L."/>
            <person name="Zhao Y."/>
            <person name="Jiang S."/>
        </authorList>
    </citation>
    <scope>NUCLEOTIDE SEQUENCE [LARGE SCALE GENOMIC DNA]</scope>
</reference>
<dbReference type="EMBL" id="SMOL01000781">
    <property type="protein sequence ID" value="KAB2595617.1"/>
    <property type="molecule type" value="Genomic_DNA"/>
</dbReference>
<accession>A0A5N5EY15</accession>